<evidence type="ECO:0008006" key="6">
    <source>
        <dbReference type="Google" id="ProtNLM"/>
    </source>
</evidence>
<name>A0A1V9XJA5_9ACAR</name>
<dbReference type="Pfam" id="PF00261">
    <property type="entry name" value="Tropomyosin"/>
    <property type="match status" value="1"/>
</dbReference>
<dbReference type="EMBL" id="MNPL01009670">
    <property type="protein sequence ID" value="OQR73597.1"/>
    <property type="molecule type" value="Genomic_DNA"/>
</dbReference>
<reference evidence="4 5" key="1">
    <citation type="journal article" date="2017" name="Gigascience">
        <title>Draft genome of the honey bee ectoparasitic mite, Tropilaelaps mercedesae, is shaped by the parasitic life history.</title>
        <authorList>
            <person name="Dong X."/>
            <person name="Armstrong S.D."/>
            <person name="Xia D."/>
            <person name="Makepeace B.L."/>
            <person name="Darby A.C."/>
            <person name="Kadowaki T."/>
        </authorList>
    </citation>
    <scope>NUCLEOTIDE SEQUENCE [LARGE SCALE GENOMIC DNA]</scope>
    <source>
        <strain evidence="4">Wuxi-XJTLU</strain>
    </source>
</reference>
<dbReference type="Gene3D" id="1.20.5.170">
    <property type="match status" value="2"/>
</dbReference>
<dbReference type="InterPro" id="IPR000533">
    <property type="entry name" value="Tropomyosin"/>
</dbReference>
<evidence type="ECO:0000256" key="3">
    <source>
        <dbReference type="SAM" id="MobiDB-lite"/>
    </source>
</evidence>
<dbReference type="STRING" id="418985.A0A1V9XJA5"/>
<dbReference type="SUPFAM" id="SSF57997">
    <property type="entry name" value="Tropomyosin"/>
    <property type="match status" value="2"/>
</dbReference>
<keyword evidence="5" id="KW-1185">Reference proteome</keyword>
<comment type="similarity">
    <text evidence="1">Belongs to the tropomyosin family.</text>
</comment>
<proteinExistence type="inferred from homology"/>
<feature type="region of interest" description="Disordered" evidence="3">
    <location>
        <begin position="1"/>
        <end position="24"/>
    </location>
</feature>
<sequence length="183" mass="20716">MAEIASRPSTAGTSTGQSSMAEGDLAALNRRIQLLEEDLERSEERLKVATSKLEEASATADESERIRKALENRTNMEDERINALEGELGQARLIAEESDKNMRKMLEHRNITDEERMDQLEANLKEAKLMAEDADRKYDEVMKSRPAKVIRHQHAFESDVARKLAMVEADLERAEDRAETGET</sequence>
<protein>
    <recommendedName>
        <fullName evidence="6">Tropomyosin</fullName>
    </recommendedName>
</protein>
<feature type="compositionally biased region" description="Polar residues" evidence="3">
    <location>
        <begin position="7"/>
        <end position="20"/>
    </location>
</feature>
<evidence type="ECO:0000256" key="1">
    <source>
        <dbReference type="ARBA" id="ARBA00009036"/>
    </source>
</evidence>
<dbReference type="InParanoid" id="A0A1V9XJA5"/>
<evidence type="ECO:0000256" key="2">
    <source>
        <dbReference type="ARBA" id="ARBA00023054"/>
    </source>
</evidence>
<gene>
    <name evidence="4" type="ORF">BIW11_01116</name>
</gene>
<comment type="caution">
    <text evidence="4">The sequence shown here is derived from an EMBL/GenBank/DDBJ whole genome shotgun (WGS) entry which is preliminary data.</text>
</comment>
<accession>A0A1V9XJA5</accession>
<dbReference type="OrthoDB" id="128924at2759"/>
<organism evidence="4 5">
    <name type="scientific">Tropilaelaps mercedesae</name>
    <dbReference type="NCBI Taxonomy" id="418985"/>
    <lineage>
        <taxon>Eukaryota</taxon>
        <taxon>Metazoa</taxon>
        <taxon>Ecdysozoa</taxon>
        <taxon>Arthropoda</taxon>
        <taxon>Chelicerata</taxon>
        <taxon>Arachnida</taxon>
        <taxon>Acari</taxon>
        <taxon>Parasitiformes</taxon>
        <taxon>Mesostigmata</taxon>
        <taxon>Gamasina</taxon>
        <taxon>Dermanyssoidea</taxon>
        <taxon>Laelapidae</taxon>
        <taxon>Tropilaelaps</taxon>
    </lineage>
</organism>
<evidence type="ECO:0000313" key="4">
    <source>
        <dbReference type="EMBL" id="OQR73597.1"/>
    </source>
</evidence>
<dbReference type="PANTHER" id="PTHR19269">
    <property type="entry name" value="TROPOMYOSIN"/>
    <property type="match status" value="1"/>
</dbReference>
<keyword evidence="2" id="KW-0175">Coiled coil</keyword>
<dbReference type="Proteomes" id="UP000192247">
    <property type="component" value="Unassembled WGS sequence"/>
</dbReference>
<evidence type="ECO:0000313" key="5">
    <source>
        <dbReference type="Proteomes" id="UP000192247"/>
    </source>
</evidence>
<dbReference type="AlphaFoldDB" id="A0A1V9XJA5"/>
<dbReference type="PRINTS" id="PR00194">
    <property type="entry name" value="TROPOMYOSIN"/>
</dbReference>